<dbReference type="InterPro" id="IPR046461">
    <property type="entry name" value="TerL_ATPase"/>
</dbReference>
<dbReference type="EMBL" id="DQ490056">
    <property type="protein sequence ID" value="ABF22582.1"/>
    <property type="molecule type" value="Genomic_DNA"/>
</dbReference>
<dbReference type="OrthoDB" id="1380at10239"/>
<dbReference type="InterPro" id="IPR046462">
    <property type="entry name" value="TerL_nuclease"/>
</dbReference>
<dbReference type="PANTHER" id="PTHR41287:SF1">
    <property type="entry name" value="PROTEIN YMFN"/>
    <property type="match status" value="1"/>
</dbReference>
<feature type="domain" description="Terminase large subunit-like endonuclease" evidence="2">
    <location>
        <begin position="222"/>
        <end position="494"/>
    </location>
</feature>
<dbReference type="GeneID" id="5130610"/>
<protein>
    <submittedName>
        <fullName evidence="3">Terminase</fullName>
    </submittedName>
</protein>
<evidence type="ECO:0000313" key="3">
    <source>
        <dbReference type="EMBL" id="ABF22582.1"/>
    </source>
</evidence>
<dbReference type="Proteomes" id="UP000001250">
    <property type="component" value="Segment"/>
</dbReference>
<evidence type="ECO:0000259" key="1">
    <source>
        <dbReference type="Pfam" id="PF03354"/>
    </source>
</evidence>
<name>Q0GXU4_9CAUD</name>
<feature type="domain" description="Terminase large subunit-like ATPase" evidence="1">
    <location>
        <begin position="39"/>
        <end position="214"/>
    </location>
</feature>
<evidence type="ECO:0000313" key="4">
    <source>
        <dbReference type="Proteomes" id="UP000001250"/>
    </source>
</evidence>
<proteinExistence type="predicted"/>
<accession>Q0GXU4</accession>
<dbReference type="KEGG" id="vg:5130610"/>
<dbReference type="InterPro" id="IPR005021">
    <property type="entry name" value="Terminase_largesu-like"/>
</dbReference>
<evidence type="ECO:0000259" key="2">
    <source>
        <dbReference type="Pfam" id="PF20441"/>
    </source>
</evidence>
<dbReference type="RefSeq" id="YP_762597.1">
    <property type="nucleotide sequence ID" value="NC_008364.1"/>
</dbReference>
<dbReference type="Pfam" id="PF20441">
    <property type="entry name" value="TerL_nuclease"/>
    <property type="match status" value="1"/>
</dbReference>
<keyword evidence="4" id="KW-1185">Reference proteome</keyword>
<dbReference type="PANTHER" id="PTHR41287">
    <property type="match status" value="1"/>
</dbReference>
<organism evidence="3 4">
    <name type="scientific">Lactococcus phage Q54</name>
    <dbReference type="NCBI Taxonomy" id="382685"/>
    <lineage>
        <taxon>Viruses</taxon>
        <taxon>Duplodnaviria</taxon>
        <taxon>Heunggongvirae</taxon>
        <taxon>Uroviricota</taxon>
        <taxon>Caudoviricetes</taxon>
        <taxon>Questintvirus</taxon>
        <taxon>Questintvirus Q54</taxon>
    </lineage>
</organism>
<sequence length="514" mass="58544">MVYMEQFHKFNLEKYVRIIAYLHKNFRLPNGKKFKVLNWHALVLSLYYCYDGLTVIEIAAIVGRGNAKTMLAEFIAGLELIAGEKGAEFIGMSVTVDKGIESIQKPLNGLVTNPGTSFSKLFKKGDISYTIDSMSINPLSRLRSKGATFRIVSAADSALNGGREKLAVVDEFGTFPNNPLPTIREGLEKNEGLLLTITSNNKVRGGAYDEELDTFRGYNDEMDNFKQWGLIFELDDYSQIEDPNEWYKANPALDEAKGTVSTETITRELNAARHSTIKANNLFSKRFNFSVNAVTSFFTAEEIEIVTDLDFEKVFYDKWAVLGCDFSLSGDTWGNVLLTKVEDTLYIYPIPIRPKNVADKYKHLSGTFYHDEDKNDTQAAVKLLFDKLQELRIGLVGIGYDPAYSANFLYLFEQNKIKARLMEKVKQNAFTVSQHIMSLQRLLKTRGLLYNSEIMKQHLRNARVKYKDTTQVRLVKVSDQSKIDLVDAAVNALAVYELNRDYVEKYFERNTKTW</sequence>
<reference evidence="3 4" key="1">
    <citation type="journal article" date="2006" name="J. Bacteriol.">
        <title>Genome sequence and global gene expression of Q54, a new phage species linking the 936 and c2 phage species of Lactococcus lactis.</title>
        <authorList>
            <person name="Fortier L.C."/>
            <person name="Bransi A."/>
            <person name="Moineau S."/>
        </authorList>
    </citation>
    <scope>NUCLEOTIDE SEQUENCE</scope>
</reference>
<dbReference type="Pfam" id="PF03354">
    <property type="entry name" value="TerL_ATPase"/>
    <property type="match status" value="1"/>
</dbReference>
<dbReference type="GO" id="GO:0004519">
    <property type="term" value="F:endonuclease activity"/>
    <property type="evidence" value="ECO:0007669"/>
    <property type="project" value="InterPro"/>
</dbReference>